<evidence type="ECO:0000313" key="12">
    <source>
        <dbReference type="Proteomes" id="UP000028252"/>
    </source>
</evidence>
<dbReference type="OrthoDB" id="9780815at2"/>
<evidence type="ECO:0000256" key="4">
    <source>
        <dbReference type="ARBA" id="ARBA00011062"/>
    </source>
</evidence>
<dbReference type="InterPro" id="IPR030048">
    <property type="entry name" value="SurE"/>
</dbReference>
<dbReference type="Proteomes" id="UP000028252">
    <property type="component" value="Unassembled WGS sequence"/>
</dbReference>
<evidence type="ECO:0000256" key="5">
    <source>
        <dbReference type="ARBA" id="ARBA00022490"/>
    </source>
</evidence>
<dbReference type="GO" id="GO:0005737">
    <property type="term" value="C:cytoplasm"/>
    <property type="evidence" value="ECO:0007669"/>
    <property type="project" value="UniProtKB-SubCell"/>
</dbReference>
<evidence type="ECO:0000313" key="11">
    <source>
        <dbReference type="EMBL" id="KEA64356.1"/>
    </source>
</evidence>
<dbReference type="NCBIfam" id="NF001489">
    <property type="entry name" value="PRK00346.1-3"/>
    <property type="match status" value="1"/>
</dbReference>
<comment type="subcellular location">
    <subcellularLocation>
        <location evidence="3 9">Cytoplasm</location>
    </subcellularLocation>
</comment>
<dbReference type="HAMAP" id="MF_00060">
    <property type="entry name" value="SurE"/>
    <property type="match status" value="1"/>
</dbReference>
<dbReference type="GO" id="GO:0004309">
    <property type="term" value="F:exopolyphosphatase activity"/>
    <property type="evidence" value="ECO:0007669"/>
    <property type="project" value="TreeGrafter"/>
</dbReference>
<feature type="binding site" evidence="9">
    <location>
        <position position="8"/>
    </location>
    <ligand>
        <name>a divalent metal cation</name>
        <dbReference type="ChEBI" id="CHEBI:60240"/>
    </ligand>
</feature>
<dbReference type="NCBIfam" id="TIGR00087">
    <property type="entry name" value="surE"/>
    <property type="match status" value="1"/>
</dbReference>
<comment type="catalytic activity">
    <reaction evidence="1 9">
        <text>a ribonucleoside 5'-phosphate + H2O = a ribonucleoside + phosphate</text>
        <dbReference type="Rhea" id="RHEA:12484"/>
        <dbReference type="ChEBI" id="CHEBI:15377"/>
        <dbReference type="ChEBI" id="CHEBI:18254"/>
        <dbReference type="ChEBI" id="CHEBI:43474"/>
        <dbReference type="ChEBI" id="CHEBI:58043"/>
        <dbReference type="EC" id="3.1.3.5"/>
    </reaction>
</comment>
<evidence type="ECO:0000256" key="6">
    <source>
        <dbReference type="ARBA" id="ARBA00022723"/>
    </source>
</evidence>
<organism evidence="11 12">
    <name type="scientific">Marinobacterium lacunae</name>
    <dbReference type="NCBI Taxonomy" id="1232683"/>
    <lineage>
        <taxon>Bacteria</taxon>
        <taxon>Pseudomonadati</taxon>
        <taxon>Pseudomonadota</taxon>
        <taxon>Gammaproteobacteria</taxon>
        <taxon>Oceanospirillales</taxon>
        <taxon>Oceanospirillaceae</taxon>
        <taxon>Marinobacterium</taxon>
    </lineage>
</organism>
<dbReference type="PANTHER" id="PTHR30457:SF12">
    <property type="entry name" value="5'_3'-NUCLEOTIDASE SURE"/>
    <property type="match status" value="1"/>
</dbReference>
<evidence type="ECO:0000256" key="3">
    <source>
        <dbReference type="ARBA" id="ARBA00004496"/>
    </source>
</evidence>
<dbReference type="GO" id="GO:0000166">
    <property type="term" value="F:nucleotide binding"/>
    <property type="evidence" value="ECO:0007669"/>
    <property type="project" value="UniProtKB-KW"/>
</dbReference>
<dbReference type="FunFam" id="3.40.1210.10:FF:000001">
    <property type="entry name" value="5'/3'-nucleotidase SurE"/>
    <property type="match status" value="1"/>
</dbReference>
<dbReference type="STRING" id="1232683.ADIMK_1602"/>
<feature type="binding site" evidence="9">
    <location>
        <position position="40"/>
    </location>
    <ligand>
        <name>a divalent metal cation</name>
        <dbReference type="ChEBI" id="CHEBI:60240"/>
    </ligand>
</feature>
<feature type="binding site" evidence="9">
    <location>
        <position position="9"/>
    </location>
    <ligand>
        <name>a divalent metal cation</name>
        <dbReference type="ChEBI" id="CHEBI:60240"/>
    </ligand>
</feature>
<name>A0A081G0Q1_9GAMM</name>
<comment type="cofactor">
    <cofactor evidence="2">
        <name>Mg(2+)</name>
        <dbReference type="ChEBI" id="CHEBI:18420"/>
    </cofactor>
</comment>
<dbReference type="InterPro" id="IPR002828">
    <property type="entry name" value="SurE-like_Pase/nucleotidase"/>
</dbReference>
<evidence type="ECO:0000259" key="10">
    <source>
        <dbReference type="Pfam" id="PF01975"/>
    </source>
</evidence>
<keyword evidence="8 9" id="KW-0378">Hydrolase</keyword>
<dbReference type="PATRIC" id="fig|1232683.4.peg.1582"/>
<dbReference type="GO" id="GO:0046872">
    <property type="term" value="F:metal ion binding"/>
    <property type="evidence" value="ECO:0007669"/>
    <property type="project" value="UniProtKB-UniRule"/>
</dbReference>
<dbReference type="Gene3D" id="3.40.1210.10">
    <property type="entry name" value="Survival protein SurE-like phosphatase/nucleotidase"/>
    <property type="match status" value="1"/>
</dbReference>
<evidence type="ECO:0000256" key="9">
    <source>
        <dbReference type="HAMAP-Rule" id="MF_00060"/>
    </source>
</evidence>
<evidence type="ECO:0000256" key="2">
    <source>
        <dbReference type="ARBA" id="ARBA00001946"/>
    </source>
</evidence>
<dbReference type="Pfam" id="PF01975">
    <property type="entry name" value="SurE"/>
    <property type="match status" value="1"/>
</dbReference>
<dbReference type="EC" id="3.1.3.5" evidence="9"/>
<keyword evidence="6 9" id="KW-0479">Metal-binding</keyword>
<dbReference type="GO" id="GO:0008254">
    <property type="term" value="F:3'-nucleotidase activity"/>
    <property type="evidence" value="ECO:0007669"/>
    <property type="project" value="TreeGrafter"/>
</dbReference>
<reference evidence="11 12" key="1">
    <citation type="submission" date="2014-04" db="EMBL/GenBank/DDBJ databases">
        <title>Marinobacterium kochiensis sp. nov., isolated from sediment sample collected from Kochi backwaters in Kerala, India.</title>
        <authorList>
            <person name="Singh A."/>
            <person name="Pinnaka A.K."/>
        </authorList>
    </citation>
    <scope>NUCLEOTIDE SEQUENCE [LARGE SCALE GENOMIC DNA]</scope>
    <source>
        <strain evidence="11 12">AK27</strain>
    </source>
</reference>
<feature type="domain" description="Survival protein SurE-like phosphatase/nucleotidase" evidence="10">
    <location>
        <begin position="3"/>
        <end position="184"/>
    </location>
</feature>
<sequence length="252" mass="26945">MHILISNDDGVYAPGLAALASALERDAQSVCVVAPDRNRSGASNSLTLDRPLEAYTHESGFISINGTPTDCVHLGVSGLFSAERKPDVVVSGINAGANLGDDVLYSGTVAAAMEGRNCRLPPIAVSLCSFHPQHYETAAEIVRVLVSKLESLVVAPRTVLNVNVPDLPLEEIRGIHVTRLGHRFAGEPPVKVQDPRGRTRYWIAGTGDAADADPGTDFYAVEQGYVSVTPLQIDMSHYSGMESLGLWLEELN</sequence>
<evidence type="ECO:0000256" key="8">
    <source>
        <dbReference type="ARBA" id="ARBA00022801"/>
    </source>
</evidence>
<dbReference type="eggNOG" id="COG0496">
    <property type="taxonomic scope" value="Bacteria"/>
</dbReference>
<keyword evidence="7 9" id="KW-0547">Nucleotide-binding</keyword>
<proteinExistence type="inferred from homology"/>
<comment type="similarity">
    <text evidence="4 9">Belongs to the SurE nucleotidase family.</text>
</comment>
<comment type="cofactor">
    <cofactor evidence="9">
        <name>a divalent metal cation</name>
        <dbReference type="ChEBI" id="CHEBI:60240"/>
    </cofactor>
    <text evidence="9">Binds 1 divalent metal cation per subunit.</text>
</comment>
<keyword evidence="5 9" id="KW-0963">Cytoplasm</keyword>
<evidence type="ECO:0000256" key="1">
    <source>
        <dbReference type="ARBA" id="ARBA00000815"/>
    </source>
</evidence>
<evidence type="ECO:0000256" key="7">
    <source>
        <dbReference type="ARBA" id="ARBA00022741"/>
    </source>
</evidence>
<dbReference type="SUPFAM" id="SSF64167">
    <property type="entry name" value="SurE-like"/>
    <property type="match status" value="1"/>
</dbReference>
<dbReference type="AlphaFoldDB" id="A0A081G0Q1"/>
<dbReference type="GO" id="GO:0008253">
    <property type="term" value="F:5'-nucleotidase activity"/>
    <property type="evidence" value="ECO:0007669"/>
    <property type="project" value="UniProtKB-UniRule"/>
</dbReference>
<dbReference type="InterPro" id="IPR036523">
    <property type="entry name" value="SurE-like_sf"/>
</dbReference>
<keyword evidence="12" id="KW-1185">Reference proteome</keyword>
<dbReference type="RefSeq" id="WP_036185975.1">
    <property type="nucleotide sequence ID" value="NZ_JMQN01000018.1"/>
</dbReference>
<dbReference type="NCBIfam" id="NF001490">
    <property type="entry name" value="PRK00346.1-4"/>
    <property type="match status" value="1"/>
</dbReference>
<accession>A0A081G0Q1</accession>
<gene>
    <name evidence="9" type="primary">surE</name>
    <name evidence="11" type="ORF">ADIMK_1602</name>
</gene>
<comment type="caution">
    <text evidence="11">The sequence shown here is derived from an EMBL/GenBank/DDBJ whole genome shotgun (WGS) entry which is preliminary data.</text>
</comment>
<protein>
    <recommendedName>
        <fullName evidence="9">5'-nucleotidase SurE</fullName>
        <ecNumber evidence="9">3.1.3.5</ecNumber>
    </recommendedName>
    <alternativeName>
        <fullName evidence="9">Nucleoside 5'-monophosphate phosphohydrolase</fullName>
    </alternativeName>
</protein>
<dbReference type="EMBL" id="JMQN01000018">
    <property type="protein sequence ID" value="KEA64356.1"/>
    <property type="molecule type" value="Genomic_DNA"/>
</dbReference>
<dbReference type="PANTHER" id="PTHR30457">
    <property type="entry name" value="5'-NUCLEOTIDASE SURE"/>
    <property type="match status" value="1"/>
</dbReference>
<comment type="function">
    <text evidence="9">Nucleotidase that shows phosphatase activity on nucleoside 5'-monophosphates.</text>
</comment>
<feature type="binding site" evidence="9">
    <location>
        <position position="94"/>
    </location>
    <ligand>
        <name>a divalent metal cation</name>
        <dbReference type="ChEBI" id="CHEBI:60240"/>
    </ligand>
</feature>